<keyword evidence="3" id="KW-0378">Hydrolase</keyword>
<protein>
    <submittedName>
        <fullName evidence="6">Membrane protein</fullName>
    </submittedName>
</protein>
<dbReference type="SMART" id="SM01154">
    <property type="entry name" value="DUF1704"/>
    <property type="match status" value="1"/>
</dbReference>
<keyword evidence="4" id="KW-0482">Metalloprotease</keyword>
<proteinExistence type="predicted"/>
<dbReference type="PANTHER" id="PTHR31817:SF0">
    <property type="entry name" value="CHROMOSOME UNDETERMINED SCAFFOLD_67, WHOLE GENOME SHOTGUN SEQUENCE"/>
    <property type="match status" value="1"/>
</dbReference>
<dbReference type="Proteomes" id="UP001162891">
    <property type="component" value="Chromosome"/>
</dbReference>
<evidence type="ECO:0000313" key="7">
    <source>
        <dbReference type="Proteomes" id="UP001162891"/>
    </source>
</evidence>
<feature type="region of interest" description="Disordered" evidence="5">
    <location>
        <begin position="454"/>
        <end position="473"/>
    </location>
</feature>
<name>A0ABN6MXB9_9BACT</name>
<evidence type="ECO:0000256" key="4">
    <source>
        <dbReference type="ARBA" id="ARBA00023049"/>
    </source>
</evidence>
<keyword evidence="2" id="KW-0645">Protease</keyword>
<reference evidence="7" key="1">
    <citation type="journal article" date="2022" name="Int. J. Syst. Evol. Microbiol.">
        <title>Anaeromyxobacter oryzae sp. nov., Anaeromyxobacter diazotrophicus sp. nov. and Anaeromyxobacter paludicola sp. nov., isolated from paddy soils.</title>
        <authorList>
            <person name="Itoh H."/>
            <person name="Xu Z."/>
            <person name="Mise K."/>
            <person name="Masuda Y."/>
            <person name="Ushijima N."/>
            <person name="Hayakawa C."/>
            <person name="Shiratori Y."/>
            <person name="Senoo K."/>
        </authorList>
    </citation>
    <scope>NUCLEOTIDE SEQUENCE [LARGE SCALE GENOMIC DNA]</scope>
    <source>
        <strain evidence="7">Red232</strain>
    </source>
</reference>
<evidence type="ECO:0000313" key="6">
    <source>
        <dbReference type="EMBL" id="BDG04368.1"/>
    </source>
</evidence>
<evidence type="ECO:0000256" key="3">
    <source>
        <dbReference type="ARBA" id="ARBA00022801"/>
    </source>
</evidence>
<evidence type="ECO:0000256" key="2">
    <source>
        <dbReference type="ARBA" id="ARBA00022670"/>
    </source>
</evidence>
<evidence type="ECO:0000256" key="1">
    <source>
        <dbReference type="ARBA" id="ARBA00001947"/>
    </source>
</evidence>
<sequence length="473" mass="52987">MPVPKGAISRPAACARAAARPRRSAGRTVCYLPAVPREYLRRLSDAIVHAQRPIRVLRAINWAPEVHARFFRHGARELPRPEYPALGFDTEAKVKELRELRRRIRGRNPVEDLLRQKCDEFILLAQLLAARGSRRFYELSRRVYGDPRDRFPDHNVDNLGIARMWASRPRARDEEQVFSAEDAASRIAEICAPLLGGHVQVLVRTRLTANAAAGATGITLRKGARFSERQVSAMAHHEGLWHVLTSLNGYRQPVLTVLGVGLPRHTESQEGGGIVAEFLTGYITDERYIELGERTIAIDMAARGADFLEVYRYLLARFPPEKAALMSERVFRGGLLEGGAPFTKDAAYQRGYCRTFNFLRAALEQRDVELVRAFLAGKMSVDDAELVRDLVDEGLCVGPVYLPEWFIDIDRLNAMCTHSVTMNRFSLPSVSRYYARRRGGGATGTLVGRLRESAELEEELAPRPAGDEGDLGE</sequence>
<evidence type="ECO:0000256" key="5">
    <source>
        <dbReference type="SAM" id="MobiDB-lite"/>
    </source>
</evidence>
<dbReference type="EMBL" id="AP025591">
    <property type="protein sequence ID" value="BDG04368.1"/>
    <property type="molecule type" value="Genomic_DNA"/>
</dbReference>
<comment type="cofactor">
    <cofactor evidence="1">
        <name>Zn(2+)</name>
        <dbReference type="ChEBI" id="CHEBI:29105"/>
    </cofactor>
</comment>
<organism evidence="6 7">
    <name type="scientific">Anaeromyxobacter oryzae</name>
    <dbReference type="NCBI Taxonomy" id="2918170"/>
    <lineage>
        <taxon>Bacteria</taxon>
        <taxon>Pseudomonadati</taxon>
        <taxon>Myxococcota</taxon>
        <taxon>Myxococcia</taxon>
        <taxon>Myxococcales</taxon>
        <taxon>Cystobacterineae</taxon>
        <taxon>Anaeromyxobacteraceae</taxon>
        <taxon>Anaeromyxobacter</taxon>
    </lineage>
</organism>
<accession>A0ABN6MXB9</accession>
<keyword evidence="7" id="KW-1185">Reference proteome</keyword>
<dbReference type="InterPro" id="IPR012548">
    <property type="entry name" value="MATCAP"/>
</dbReference>
<dbReference type="Pfam" id="PF08014">
    <property type="entry name" value="MATCAP"/>
    <property type="match status" value="1"/>
</dbReference>
<dbReference type="PANTHER" id="PTHR31817">
    <property type="match status" value="1"/>
</dbReference>
<gene>
    <name evidence="6" type="ORF">AMOR_33640</name>
</gene>